<gene>
    <name evidence="2" type="ORF">I602_2128</name>
    <name evidence="3" type="ORF">SAMN05444353_1901</name>
</gene>
<proteinExistence type="predicted"/>
<organism evidence="2 4">
    <name type="scientific">Polaribacter dokdonensis DSW-5</name>
    <dbReference type="NCBI Taxonomy" id="1300348"/>
    <lineage>
        <taxon>Bacteria</taxon>
        <taxon>Pseudomonadati</taxon>
        <taxon>Bacteroidota</taxon>
        <taxon>Flavobacteriia</taxon>
        <taxon>Flavobacteriales</taxon>
        <taxon>Flavobacteriaceae</taxon>
    </lineage>
</organism>
<feature type="signal peptide" evidence="1">
    <location>
        <begin position="1"/>
        <end position="23"/>
    </location>
</feature>
<feature type="chain" id="PRO_5005874310" description="Lipoprotein" evidence="1">
    <location>
        <begin position="24"/>
        <end position="362"/>
    </location>
</feature>
<dbReference type="OrthoDB" id="1184647at2"/>
<evidence type="ECO:0000313" key="4">
    <source>
        <dbReference type="Proteomes" id="UP000037716"/>
    </source>
</evidence>
<dbReference type="Proteomes" id="UP000037716">
    <property type="component" value="Unassembled WGS sequence"/>
</dbReference>
<name>A0A0N1IY82_9FLAO</name>
<sequence>MKTPLKKASILLSLIVMATLSLKCDHKAEPEIIVSTEINQEETDYSIDEDVVLREPVVFITGNDTSSDNYYTNARNYFEQRKVEVVNGKYSLEEIINWLNNNADDLPYGEIHIVNKSNPFKGLTLETVVNGEPVTKENLQEINNEGKLPTLEDAITSNSKIIFHANGLGNNKELMNTLKSTFSANSSPKVVASAYYSIFNGEFSNHFLAKPYHVFYPTANSPGKVDLSKEIAKKYPNEKDINWHEAIYNETERFVGEAYYTQQNVPVKFELDYHNSDDEIPTFEIQEEIMDFIEQRTELYTEFQKLNIPLEKFRWSYKLKNSVLTIKGTSTVITILKPLIKPYGELQHIEPDTNNKRLYAMK</sequence>
<accession>A0A0N1IY82</accession>
<keyword evidence="1" id="KW-0732">Signal</keyword>
<dbReference type="EMBL" id="FNUE01000002">
    <property type="protein sequence ID" value="SEE48106.1"/>
    <property type="molecule type" value="Genomic_DNA"/>
</dbReference>
<evidence type="ECO:0000256" key="1">
    <source>
        <dbReference type="SAM" id="SignalP"/>
    </source>
</evidence>
<reference evidence="3 5" key="2">
    <citation type="submission" date="2016-10" db="EMBL/GenBank/DDBJ databases">
        <authorList>
            <person name="Varghese N."/>
            <person name="Submissions S."/>
        </authorList>
    </citation>
    <scope>NUCLEOTIDE SEQUENCE [LARGE SCALE GENOMIC DNA]</scope>
    <source>
        <strain evidence="3 5">DSW-5</strain>
    </source>
</reference>
<evidence type="ECO:0000313" key="2">
    <source>
        <dbReference type="EMBL" id="KOY52568.1"/>
    </source>
</evidence>
<evidence type="ECO:0000313" key="5">
    <source>
        <dbReference type="Proteomes" id="UP000183071"/>
    </source>
</evidence>
<dbReference type="Proteomes" id="UP000183071">
    <property type="component" value="Unassembled WGS sequence"/>
</dbReference>
<comment type="caution">
    <text evidence="2">The sequence shown here is derived from an EMBL/GenBank/DDBJ whole genome shotgun (WGS) entry which is preliminary data.</text>
</comment>
<dbReference type="PATRIC" id="fig|1300348.6.peg.2129"/>
<dbReference type="STRING" id="1300348.I602_2128"/>
<protein>
    <recommendedName>
        <fullName evidence="6">Lipoprotein</fullName>
    </recommendedName>
</protein>
<evidence type="ECO:0000313" key="3">
    <source>
        <dbReference type="EMBL" id="SEE48106.1"/>
    </source>
</evidence>
<evidence type="ECO:0008006" key="6">
    <source>
        <dbReference type="Google" id="ProtNLM"/>
    </source>
</evidence>
<keyword evidence="5" id="KW-1185">Reference proteome</keyword>
<dbReference type="EMBL" id="LGBR01000001">
    <property type="protein sequence ID" value="KOY52568.1"/>
    <property type="molecule type" value="Genomic_DNA"/>
</dbReference>
<dbReference type="AlphaFoldDB" id="A0A0N1IY82"/>
<dbReference type="RefSeq" id="WP_053974662.1">
    <property type="nucleotide sequence ID" value="NZ_FNUE01000002.1"/>
</dbReference>
<reference evidence="2 4" key="1">
    <citation type="submission" date="2015-07" db="EMBL/GenBank/DDBJ databases">
        <title>Genome of Polaribacter dokdonenesis DSW-5, isolated from seawater off Dokdo in Korea.</title>
        <authorList>
            <person name="Yoon K."/>
            <person name="Song J.Y."/>
            <person name="Kim J.F."/>
        </authorList>
    </citation>
    <scope>NUCLEOTIDE SEQUENCE [LARGE SCALE GENOMIC DNA]</scope>
    <source>
        <strain evidence="2 4">DSW-5</strain>
    </source>
</reference>